<evidence type="ECO:0000313" key="1">
    <source>
        <dbReference type="EMBL" id="WZC47478.1"/>
    </source>
</evidence>
<proteinExistence type="predicted"/>
<organism evidence="1 2">
    <name type="scientific">Yoonia phaeophyticola</name>
    <dbReference type="NCBI Taxonomy" id="3137369"/>
    <lineage>
        <taxon>Bacteria</taxon>
        <taxon>Pseudomonadati</taxon>
        <taxon>Pseudomonadota</taxon>
        <taxon>Alphaproteobacteria</taxon>
        <taxon>Rhodobacterales</taxon>
        <taxon>Paracoccaceae</taxon>
        <taxon>Yoonia</taxon>
    </lineage>
</organism>
<keyword evidence="2" id="KW-1185">Reference proteome</keyword>
<reference evidence="2" key="1">
    <citation type="submission" date="2024-04" db="EMBL/GenBank/DDBJ databases">
        <title>Phylogenomic analyses of a clade within the roseobacter group suggest taxonomic reassignments of species of the genera Aestuariivita, Citreicella, Loktanella, Nautella, Pelagibaca, Ruegeria, Thalassobius, Thiobacimonas and Tropicibacter, and the proposal o.</title>
        <authorList>
            <person name="Jeon C.O."/>
        </authorList>
    </citation>
    <scope>NUCLEOTIDE SEQUENCE [LARGE SCALE GENOMIC DNA]</scope>
    <source>
        <strain evidence="2">BS5-3</strain>
    </source>
</reference>
<protein>
    <submittedName>
        <fullName evidence="1">Uncharacterized protein</fullName>
    </submittedName>
</protein>
<dbReference type="RefSeq" id="WP_341365598.1">
    <property type="nucleotide sequence ID" value="NZ_CP150951.2"/>
</dbReference>
<dbReference type="Proteomes" id="UP001440612">
    <property type="component" value="Chromosome"/>
</dbReference>
<name>A0ABZ2V0N1_9RHOB</name>
<accession>A0ABZ2V0N1</accession>
<gene>
    <name evidence="1" type="ORF">AABB29_11125</name>
</gene>
<evidence type="ECO:0000313" key="2">
    <source>
        <dbReference type="Proteomes" id="UP001440612"/>
    </source>
</evidence>
<sequence length="142" mass="15966">MTPLPLLEPIAPASPEVEDFDHDWSNVLNALRMIALECRVAAQTDLFEACALLSNRQQVAQDAHARALLKCLREAISNKPVFYRPGSREVSFDEAWLMRALTAANAGDDDSFTFLLRSRVPKQHQRLVAFLIRGISEQFSQV</sequence>
<dbReference type="EMBL" id="CP150951">
    <property type="protein sequence ID" value="WZC47478.1"/>
    <property type="molecule type" value="Genomic_DNA"/>
</dbReference>